<name>A0ABQ5FMA6_9ASTR</name>
<keyword evidence="1" id="KW-0863">Zinc-finger</keyword>
<feature type="domain" description="CCHC-type" evidence="2">
    <location>
        <begin position="149"/>
        <end position="164"/>
    </location>
</feature>
<evidence type="ECO:0000256" key="1">
    <source>
        <dbReference type="PROSITE-ProRule" id="PRU00047"/>
    </source>
</evidence>
<dbReference type="PROSITE" id="PS50158">
    <property type="entry name" value="ZF_CCHC"/>
    <property type="match status" value="1"/>
</dbReference>
<evidence type="ECO:0000313" key="3">
    <source>
        <dbReference type="EMBL" id="GJT64491.1"/>
    </source>
</evidence>
<gene>
    <name evidence="3" type="ORF">Tco_1015971</name>
</gene>
<keyword evidence="4" id="KW-1185">Reference proteome</keyword>
<comment type="caution">
    <text evidence="3">The sequence shown here is derived from an EMBL/GenBank/DDBJ whole genome shotgun (WGS) entry which is preliminary data.</text>
</comment>
<dbReference type="Proteomes" id="UP001151760">
    <property type="component" value="Unassembled WGS sequence"/>
</dbReference>
<reference evidence="3" key="2">
    <citation type="submission" date="2022-01" db="EMBL/GenBank/DDBJ databases">
        <authorList>
            <person name="Yamashiro T."/>
            <person name="Shiraishi A."/>
            <person name="Satake H."/>
            <person name="Nakayama K."/>
        </authorList>
    </citation>
    <scope>NUCLEOTIDE SEQUENCE</scope>
</reference>
<accession>A0ABQ5FMA6</accession>
<sequence>MERNNIRPLSISINTKFLHSLQLEWSKYVTMTRQNANIKETKFDNLFDTLSQYEPHVIASRAKKDVRNRDPLALVAHSNVHSSHSHASPSYSHSSQPYYVTHPSSVIDGRVDIQSKNVGYAGNGNMNARRSNRNQIATAGNGMKSNVQCYNCNVKGYYAHDCPQPKVRDAKYFREQMLLAMKDEAGGNLNEAENDFMLDN</sequence>
<proteinExistence type="predicted"/>
<keyword evidence="1" id="KW-0479">Metal-binding</keyword>
<reference evidence="3" key="1">
    <citation type="journal article" date="2022" name="Int. J. Mol. Sci.">
        <title>Draft Genome of Tanacetum Coccineum: Genomic Comparison of Closely Related Tanacetum-Family Plants.</title>
        <authorList>
            <person name="Yamashiro T."/>
            <person name="Shiraishi A."/>
            <person name="Nakayama K."/>
            <person name="Satake H."/>
        </authorList>
    </citation>
    <scope>NUCLEOTIDE SEQUENCE</scope>
</reference>
<evidence type="ECO:0000259" key="2">
    <source>
        <dbReference type="PROSITE" id="PS50158"/>
    </source>
</evidence>
<protein>
    <submittedName>
        <fullName evidence="3">Integrase, catalytic region, zinc finger, CCHC-type containing protein</fullName>
    </submittedName>
</protein>
<dbReference type="Gene3D" id="4.10.60.10">
    <property type="entry name" value="Zinc finger, CCHC-type"/>
    <property type="match status" value="1"/>
</dbReference>
<dbReference type="EMBL" id="BQNB010017549">
    <property type="protein sequence ID" value="GJT64491.1"/>
    <property type="molecule type" value="Genomic_DNA"/>
</dbReference>
<evidence type="ECO:0000313" key="4">
    <source>
        <dbReference type="Proteomes" id="UP001151760"/>
    </source>
</evidence>
<dbReference type="SUPFAM" id="SSF57756">
    <property type="entry name" value="Retrovirus zinc finger-like domains"/>
    <property type="match status" value="1"/>
</dbReference>
<dbReference type="InterPro" id="IPR001878">
    <property type="entry name" value="Znf_CCHC"/>
</dbReference>
<dbReference type="InterPro" id="IPR036875">
    <property type="entry name" value="Znf_CCHC_sf"/>
</dbReference>
<organism evidence="3 4">
    <name type="scientific">Tanacetum coccineum</name>
    <dbReference type="NCBI Taxonomy" id="301880"/>
    <lineage>
        <taxon>Eukaryota</taxon>
        <taxon>Viridiplantae</taxon>
        <taxon>Streptophyta</taxon>
        <taxon>Embryophyta</taxon>
        <taxon>Tracheophyta</taxon>
        <taxon>Spermatophyta</taxon>
        <taxon>Magnoliopsida</taxon>
        <taxon>eudicotyledons</taxon>
        <taxon>Gunneridae</taxon>
        <taxon>Pentapetalae</taxon>
        <taxon>asterids</taxon>
        <taxon>campanulids</taxon>
        <taxon>Asterales</taxon>
        <taxon>Asteraceae</taxon>
        <taxon>Asteroideae</taxon>
        <taxon>Anthemideae</taxon>
        <taxon>Anthemidinae</taxon>
        <taxon>Tanacetum</taxon>
    </lineage>
</organism>
<keyword evidence="1" id="KW-0862">Zinc</keyword>